<keyword evidence="3" id="KW-1185">Reference proteome</keyword>
<name>A0A8J6R3M8_9GAMM</name>
<dbReference type="Pfam" id="PF19501">
    <property type="entry name" value="PcRGLX_1st"/>
    <property type="match status" value="1"/>
</dbReference>
<dbReference type="InterPro" id="IPR048329">
    <property type="entry name" value="PcRGLX_1st"/>
</dbReference>
<proteinExistence type="predicted"/>
<evidence type="ECO:0000313" key="2">
    <source>
        <dbReference type="EMBL" id="MBD1390535.1"/>
    </source>
</evidence>
<protein>
    <recommendedName>
        <fullName evidence="1">PcRGLX/YetA-like N-terminal RIFT barrel domain-containing protein</fullName>
    </recommendedName>
</protein>
<dbReference type="AlphaFoldDB" id="A0A8J6R3M8"/>
<evidence type="ECO:0000259" key="1">
    <source>
        <dbReference type="Pfam" id="PF19501"/>
    </source>
</evidence>
<dbReference type="RefSeq" id="WP_191145605.1">
    <property type="nucleotide sequence ID" value="NZ_JACXAF010000019.1"/>
</dbReference>
<evidence type="ECO:0000313" key="3">
    <source>
        <dbReference type="Proteomes" id="UP000638014"/>
    </source>
</evidence>
<gene>
    <name evidence="2" type="ORF">IC617_13945</name>
</gene>
<dbReference type="Proteomes" id="UP000638014">
    <property type="component" value="Unassembled WGS sequence"/>
</dbReference>
<organism evidence="2 3">
    <name type="scientific">Neiella litorisoli</name>
    <dbReference type="NCBI Taxonomy" id="2771431"/>
    <lineage>
        <taxon>Bacteria</taxon>
        <taxon>Pseudomonadati</taxon>
        <taxon>Pseudomonadota</taxon>
        <taxon>Gammaproteobacteria</taxon>
        <taxon>Alteromonadales</taxon>
        <taxon>Echinimonadaceae</taxon>
        <taxon>Neiella</taxon>
    </lineage>
</organism>
<comment type="caution">
    <text evidence="2">The sequence shown here is derived from an EMBL/GenBank/DDBJ whole genome shotgun (WGS) entry which is preliminary data.</text>
</comment>
<reference evidence="2" key="1">
    <citation type="submission" date="2020-09" db="EMBL/GenBank/DDBJ databases">
        <title>A novel bacterium of genus Neiella, isolated from South China Sea.</title>
        <authorList>
            <person name="Huang H."/>
            <person name="Mo K."/>
            <person name="Hu Y."/>
        </authorList>
    </citation>
    <scope>NUCLEOTIDE SEQUENCE</scope>
    <source>
        <strain evidence="2">HB171785</strain>
    </source>
</reference>
<accession>A0A8J6R3M8</accession>
<dbReference type="EMBL" id="JACXAF010000019">
    <property type="protein sequence ID" value="MBD1390535.1"/>
    <property type="molecule type" value="Genomic_DNA"/>
</dbReference>
<sequence length="869" mass="98819">MAQLPAENTHCVVITPDSISGDVVEFGLPLPAGKYQQNHLALADEQGNPVKAQYEPMSFWPDKSLRWCKVILQTQPATDAIKLFPTKRVVNEVAQRTPFITQTSSELRIRSKDFNYRLSTSELATFAVYRSDGQQLCQAQAIELELPGGTKLRAQINETSYQSDYALTEPLCCAVRVAGAFLAADESAPLNFTLQLKFHYASNRIDGSLQLHNPQAAQHIDGTWDLGDANSMQFKGLSLIWASDGFSQLSCADEQNPQQQYSAQQDLRVYQESSGGEAWNSPVHVNAEQQVPMQLPGFQLTSDQHISTGKRIQPLVQATFNQAPKITVHAGIDEFWQQFPSAIAISNSALELALFPSEFPDLYELQAGEKKTQRWSMCLSPDSDQQQRQTIKLPTVALDSAWVCACHAMPWLTEQAKSQPLQAVIEQGLFGPHSLLEKRELADQYGWRNFGELYADHEAQGYEGDTLFVSHYNNQYDPVLGLLNQAIVLQSNELRQQADELARHVLDIDIYHTELDKDEYNHGLFWHTDHYQQAKTCTHRTYSKLHRNDVYADHVGGGGPGGQHCYTTGLTIHYFTTGCEDAKQAVLKLGDWISNVYEGQGTLIELLLAWKNRYRADLKNLLSGQYPLDRGTGNYIIALLDCYSLTEQQAYLSRVANIIRNTVHPNDEIAARNFDDVEETWFYTVFFQAVARFLWLKTEQQAFDQDFLYARDALLHYADWMVSHEDLSLVHPERLEFPTLTWTAQDLRKVDLLYLASFFAGETQPQYVAKAEHWYQQICAGLEQDDTRTHTRVLAILMQNNGVREWVQQAPQVAFPPRGEHGQPPANNRIRQVVTVSKQVFKALTRFSPQRELDQINRRFPQLAQRWRR</sequence>
<feature type="domain" description="PcRGLX/YetA-like N-terminal RIFT barrel" evidence="1">
    <location>
        <begin position="23"/>
        <end position="69"/>
    </location>
</feature>